<proteinExistence type="predicted"/>
<dbReference type="AlphaFoldDB" id="A0A1R3I4A8"/>
<reference evidence="1 2" key="1">
    <citation type="submission" date="2013-09" db="EMBL/GenBank/DDBJ databases">
        <title>Corchorus capsularis genome sequencing.</title>
        <authorList>
            <person name="Alam M."/>
            <person name="Haque M.S."/>
            <person name="Islam M.S."/>
            <person name="Emdad E.M."/>
            <person name="Islam M.M."/>
            <person name="Ahmed B."/>
            <person name="Halim A."/>
            <person name="Hossen Q.M.M."/>
            <person name="Hossain M.Z."/>
            <person name="Ahmed R."/>
            <person name="Khan M.M."/>
            <person name="Islam R."/>
            <person name="Rashid M.M."/>
            <person name="Khan S.A."/>
            <person name="Rahman M.S."/>
            <person name="Alam M."/>
        </authorList>
    </citation>
    <scope>NUCLEOTIDE SEQUENCE [LARGE SCALE GENOMIC DNA]</scope>
    <source>
        <strain evidence="2">cv. CVL-1</strain>
        <tissue evidence="1">Whole seedling</tissue>
    </source>
</reference>
<dbReference type="Gene3D" id="3.50.30.30">
    <property type="match status" value="1"/>
</dbReference>
<evidence type="ECO:0000313" key="1">
    <source>
        <dbReference type="EMBL" id="OMO77369.1"/>
    </source>
</evidence>
<sequence>MGKARTNVLADMIIALNEARDEFNRQKNGDVDQNKVDNKEDDVNVVDRVNALCENTSGTKEGDTNDMDLDTINDVGSKKNNVRVLSPLNRRSKHEAAIGNFGVPDYVGFLIVLVAYTNKGANGCEHFDGVPFKSNSPHPIVILLDRGAYRSVAVFSRILPQPDRNQLTSTPR</sequence>
<keyword evidence="2" id="KW-1185">Reference proteome</keyword>
<dbReference type="EMBL" id="AWWV01010752">
    <property type="protein sequence ID" value="OMO77369.1"/>
    <property type="molecule type" value="Genomic_DNA"/>
</dbReference>
<comment type="caution">
    <text evidence="1">The sequence shown here is derived from an EMBL/GenBank/DDBJ whole genome shotgun (WGS) entry which is preliminary data.</text>
</comment>
<organism evidence="1 2">
    <name type="scientific">Corchorus capsularis</name>
    <name type="common">Jute</name>
    <dbReference type="NCBI Taxonomy" id="210143"/>
    <lineage>
        <taxon>Eukaryota</taxon>
        <taxon>Viridiplantae</taxon>
        <taxon>Streptophyta</taxon>
        <taxon>Embryophyta</taxon>
        <taxon>Tracheophyta</taxon>
        <taxon>Spermatophyta</taxon>
        <taxon>Magnoliopsida</taxon>
        <taxon>eudicotyledons</taxon>
        <taxon>Gunneridae</taxon>
        <taxon>Pentapetalae</taxon>
        <taxon>rosids</taxon>
        <taxon>malvids</taxon>
        <taxon>Malvales</taxon>
        <taxon>Malvaceae</taxon>
        <taxon>Grewioideae</taxon>
        <taxon>Apeibeae</taxon>
        <taxon>Corchorus</taxon>
    </lineage>
</organism>
<evidence type="ECO:0000313" key="2">
    <source>
        <dbReference type="Proteomes" id="UP000188268"/>
    </source>
</evidence>
<dbReference type="STRING" id="210143.A0A1R3I4A8"/>
<accession>A0A1R3I4A8</accession>
<protein>
    <submittedName>
        <fullName evidence="1">Uncharacterized protein</fullName>
    </submittedName>
</protein>
<dbReference type="Gramene" id="OMO77369">
    <property type="protein sequence ID" value="OMO77369"/>
    <property type="gene ID" value="CCACVL1_15045"/>
</dbReference>
<dbReference type="OrthoDB" id="10045365at2759"/>
<gene>
    <name evidence="1" type="ORF">CCACVL1_15045</name>
</gene>
<dbReference type="Proteomes" id="UP000188268">
    <property type="component" value="Unassembled WGS sequence"/>
</dbReference>
<name>A0A1R3I4A8_COCAP</name>